<dbReference type="AlphaFoldDB" id="K4AHQ8"/>
<protein>
    <submittedName>
        <fullName evidence="1">Uncharacterized protein</fullName>
    </submittedName>
</protein>
<sequence>MTSKQERKWYKREEAHAWKQDQVICLKAQRNLSNGQPSNRHNLAKTVLFTTLELEKESYRDSHTPT</sequence>
<reference evidence="2" key="1">
    <citation type="journal article" date="2012" name="Nat. Biotechnol.">
        <title>Reference genome sequence of the model plant Setaria.</title>
        <authorList>
            <person name="Bennetzen J.L."/>
            <person name="Schmutz J."/>
            <person name="Wang H."/>
            <person name="Percifield R."/>
            <person name="Hawkins J."/>
            <person name="Pontaroli A.C."/>
            <person name="Estep M."/>
            <person name="Feng L."/>
            <person name="Vaughn J.N."/>
            <person name="Grimwood J."/>
            <person name="Jenkins J."/>
            <person name="Barry K."/>
            <person name="Lindquist E."/>
            <person name="Hellsten U."/>
            <person name="Deshpande S."/>
            <person name="Wang X."/>
            <person name="Wu X."/>
            <person name="Mitros T."/>
            <person name="Triplett J."/>
            <person name="Yang X."/>
            <person name="Ye C.Y."/>
            <person name="Mauro-Herrera M."/>
            <person name="Wang L."/>
            <person name="Li P."/>
            <person name="Sharma M."/>
            <person name="Sharma R."/>
            <person name="Ronald P.C."/>
            <person name="Panaud O."/>
            <person name="Kellogg E.A."/>
            <person name="Brutnell T.P."/>
            <person name="Doust A.N."/>
            <person name="Tuskan G.A."/>
            <person name="Rokhsar D."/>
            <person name="Devos K.M."/>
        </authorList>
    </citation>
    <scope>NUCLEOTIDE SEQUENCE [LARGE SCALE GENOMIC DNA]</scope>
    <source>
        <strain evidence="2">cv. Yugu1</strain>
    </source>
</reference>
<proteinExistence type="predicted"/>
<dbReference type="EnsemblPlants" id="KQK92419">
    <property type="protein sequence ID" value="KQK92419"/>
    <property type="gene ID" value="SETIT_038415mg"/>
</dbReference>
<dbReference type="Proteomes" id="UP000004995">
    <property type="component" value="Unassembled WGS sequence"/>
</dbReference>
<dbReference type="InParanoid" id="K4AHQ8"/>
<dbReference type="EMBL" id="AGNK02006119">
    <property type="status" value="NOT_ANNOTATED_CDS"/>
    <property type="molecule type" value="Genomic_DNA"/>
</dbReference>
<organism evidence="1 2">
    <name type="scientific">Setaria italica</name>
    <name type="common">Foxtail millet</name>
    <name type="synonym">Panicum italicum</name>
    <dbReference type="NCBI Taxonomy" id="4555"/>
    <lineage>
        <taxon>Eukaryota</taxon>
        <taxon>Viridiplantae</taxon>
        <taxon>Streptophyta</taxon>
        <taxon>Embryophyta</taxon>
        <taxon>Tracheophyta</taxon>
        <taxon>Spermatophyta</taxon>
        <taxon>Magnoliopsida</taxon>
        <taxon>Liliopsida</taxon>
        <taxon>Poales</taxon>
        <taxon>Poaceae</taxon>
        <taxon>PACMAD clade</taxon>
        <taxon>Panicoideae</taxon>
        <taxon>Panicodae</taxon>
        <taxon>Paniceae</taxon>
        <taxon>Cenchrinae</taxon>
        <taxon>Setaria</taxon>
    </lineage>
</organism>
<reference evidence="1" key="2">
    <citation type="submission" date="2018-08" db="UniProtKB">
        <authorList>
            <consortium name="EnsemblPlants"/>
        </authorList>
    </citation>
    <scope>IDENTIFICATION</scope>
    <source>
        <strain evidence="1">Yugu1</strain>
    </source>
</reference>
<keyword evidence="2" id="KW-1185">Reference proteome</keyword>
<name>K4AHQ8_SETIT</name>
<evidence type="ECO:0000313" key="2">
    <source>
        <dbReference type="Proteomes" id="UP000004995"/>
    </source>
</evidence>
<dbReference type="HOGENOM" id="CLU_2836083_0_0_1"/>
<evidence type="ECO:0000313" key="1">
    <source>
        <dbReference type="EnsemblPlants" id="KQK92419"/>
    </source>
</evidence>
<accession>K4AHQ8</accession>
<dbReference type="Gramene" id="KQK92419">
    <property type="protein sequence ID" value="KQK92419"/>
    <property type="gene ID" value="SETIT_038415mg"/>
</dbReference>